<dbReference type="KEGG" id="beq:BEWA_029160"/>
<proteinExistence type="predicted"/>
<dbReference type="EMBL" id="CP001669">
    <property type="protein sequence ID" value="AFZ80066.1"/>
    <property type="molecule type" value="Genomic_DNA"/>
</dbReference>
<dbReference type="AlphaFoldDB" id="L0AYH4"/>
<dbReference type="GeneID" id="15803625"/>
<keyword evidence="3" id="KW-1185">Reference proteome</keyword>
<evidence type="ECO:0000256" key="1">
    <source>
        <dbReference type="SAM" id="MobiDB-lite"/>
    </source>
</evidence>
<dbReference type="Proteomes" id="UP000031512">
    <property type="component" value="Chromosome 1"/>
</dbReference>
<gene>
    <name evidence="2" type="ORF">BEWA_029160</name>
</gene>
<name>L0AYH4_THEEQ</name>
<dbReference type="RefSeq" id="XP_004829732.1">
    <property type="nucleotide sequence ID" value="XM_004829675.1"/>
</dbReference>
<feature type="compositionally biased region" description="Low complexity" evidence="1">
    <location>
        <begin position="367"/>
        <end position="382"/>
    </location>
</feature>
<feature type="region of interest" description="Disordered" evidence="1">
    <location>
        <begin position="344"/>
        <end position="382"/>
    </location>
</feature>
<dbReference type="VEuPathDB" id="PiroplasmaDB:BEWA_029160"/>
<protein>
    <submittedName>
        <fullName evidence="2">Uncharacterized protein</fullName>
    </submittedName>
</protein>
<evidence type="ECO:0000313" key="3">
    <source>
        <dbReference type="Proteomes" id="UP000031512"/>
    </source>
</evidence>
<accession>L0AYH4</accession>
<sequence length="416" mass="46102">MGGVKSKPQVTIKLLEKPKDTEYHAYPESRLITVTRSFYPAGSTQDFYRYTHGWDGTKYRLAEIQDDSSGKINVTSQLKGVSDVTSVSAYYWASDTSKALIVGITKKSGGNNTTYYTKNVGGHPPWHTLFGTSYSEPLDDESLEQTLDELNCYFNNGITIDLSYSKSKSGGNYCCHKHENKKNKKGGRISVEEKTVCCQTHSGSATFFKHEFTSGHGVQLAAIKYNDTGRRRRINIDGLGLPIKQSGKVSVFYSDSKDPVLIYVESTGRQDVTGWYKKDLSKGDDKLWTRVDAPIDITPDKLASPIDCNSEGFKKLIGVLKQLKCEGLQQCTMDPEHLGQDGVQREEVQKTAEQQTQQEEQERDRPQQQQTGSKPFSGPSAGAKAGISIASVGGVGIAAVTIWKWPKMMSFLIARM</sequence>
<reference evidence="2 3" key="1">
    <citation type="journal article" date="2012" name="BMC Genomics">
        <title>Comparative genomic analysis and phylogenetic position of Theileria equi.</title>
        <authorList>
            <person name="Kappmeyer L.S."/>
            <person name="Thiagarajan M."/>
            <person name="Herndon D.R."/>
            <person name="Ramsay J.D."/>
            <person name="Caler E."/>
            <person name="Djikeng A."/>
            <person name="Gillespie J.J."/>
            <person name="Lau A.O."/>
            <person name="Roalson E.H."/>
            <person name="Silva J.C."/>
            <person name="Silva M.G."/>
            <person name="Suarez C.E."/>
            <person name="Ueti M.W."/>
            <person name="Nene V.M."/>
            <person name="Mealey R.H."/>
            <person name="Knowles D.P."/>
            <person name="Brayton K.A."/>
        </authorList>
    </citation>
    <scope>NUCLEOTIDE SEQUENCE [LARGE SCALE GENOMIC DNA]</scope>
    <source>
        <strain evidence="2 3">WA</strain>
    </source>
</reference>
<organism evidence="2 3">
    <name type="scientific">Theileria equi strain WA</name>
    <dbReference type="NCBI Taxonomy" id="1537102"/>
    <lineage>
        <taxon>Eukaryota</taxon>
        <taxon>Sar</taxon>
        <taxon>Alveolata</taxon>
        <taxon>Apicomplexa</taxon>
        <taxon>Aconoidasida</taxon>
        <taxon>Piroplasmida</taxon>
        <taxon>Theileriidae</taxon>
        <taxon>Theileria</taxon>
    </lineage>
</organism>
<evidence type="ECO:0000313" key="2">
    <source>
        <dbReference type="EMBL" id="AFZ80066.1"/>
    </source>
</evidence>